<gene>
    <name evidence="1" type="ORF">FRZ06_08490</name>
</gene>
<dbReference type="EMBL" id="CP042469">
    <property type="protein sequence ID" value="QOX63387.1"/>
    <property type="molecule type" value="Genomic_DNA"/>
</dbReference>
<reference evidence="1" key="1">
    <citation type="submission" date="2019-08" db="EMBL/GenBank/DDBJ databases">
        <title>Genome sequence of Clostridiales bacterium MT110.</title>
        <authorList>
            <person name="Cao J."/>
        </authorList>
    </citation>
    <scope>NUCLEOTIDE SEQUENCE</scope>
    <source>
        <strain evidence="1">MT110</strain>
    </source>
</reference>
<protein>
    <submittedName>
        <fullName evidence="1">Uncharacterized protein</fullName>
    </submittedName>
</protein>
<sequence>MRTKGISRSQLFLIELIVVVLFFSLAAAMVMMAFGKAHELSAGSEALNGAISAIQSTAETDKGKQPEEVSQGTESAYYDKSWKKTDPASAEYLLNTEVKLEARPAGFMAVYRYAASYASENTNTIIYKLEMKKYYSGSSYTISAGEVN</sequence>
<proteinExistence type="predicted"/>
<organism evidence="1 2">
    <name type="scientific">Anoxybacterium hadale</name>
    <dbReference type="NCBI Taxonomy" id="3408580"/>
    <lineage>
        <taxon>Bacteria</taxon>
        <taxon>Bacillati</taxon>
        <taxon>Bacillota</taxon>
        <taxon>Clostridia</taxon>
        <taxon>Peptostreptococcales</taxon>
        <taxon>Anaerovoracaceae</taxon>
        <taxon>Anoxybacterium</taxon>
    </lineage>
</organism>
<evidence type="ECO:0000313" key="2">
    <source>
        <dbReference type="Proteomes" id="UP000594014"/>
    </source>
</evidence>
<dbReference type="Proteomes" id="UP000594014">
    <property type="component" value="Chromosome"/>
</dbReference>
<keyword evidence="2" id="KW-1185">Reference proteome</keyword>
<accession>A0ACD1AAI9</accession>
<evidence type="ECO:0000313" key="1">
    <source>
        <dbReference type="EMBL" id="QOX63387.1"/>
    </source>
</evidence>
<name>A0ACD1AAI9_9FIRM</name>